<keyword evidence="3" id="KW-0472">Membrane</keyword>
<sequence length="198" mass="20982">MKNRDNDKVYKLVLTALMAALCYVAFTFLKIPIPTPGGDTTALHIGNAFCVLAALLLGGGYGGVAGSLGMTIADLLDPVYITSAPKTFILKLCIGLIAGFVAHNIAHITEDHDSKYIVKWSLIASIAGLGFNVVMDPIVGYFYKNYILGVESSAAKIMATWAAGATLVNAIVGTIVVVVVYMAVRPVLKKAGLFMKIK</sequence>
<dbReference type="RefSeq" id="WP_177291774.1">
    <property type="nucleotide sequence ID" value="NZ_JBBMFJ010000021.1"/>
</dbReference>
<feature type="transmembrane region" description="Helical" evidence="3">
    <location>
        <begin position="88"/>
        <end position="108"/>
    </location>
</feature>
<feature type="transmembrane region" description="Helical" evidence="3">
    <location>
        <begin position="12"/>
        <end position="33"/>
    </location>
</feature>
<dbReference type="Pfam" id="PF07155">
    <property type="entry name" value="ECF-ribofla_trS"/>
    <property type="match status" value="1"/>
</dbReference>
<feature type="transmembrane region" description="Helical" evidence="3">
    <location>
        <begin position="120"/>
        <end position="143"/>
    </location>
</feature>
<comment type="caution">
    <text evidence="4">The sequence shown here is derived from an EMBL/GenBank/DDBJ whole genome shotgun (WGS) entry which is preliminary data.</text>
</comment>
<evidence type="ECO:0000256" key="2">
    <source>
        <dbReference type="ARBA" id="ARBA00022989"/>
    </source>
</evidence>
<dbReference type="EMBL" id="JBBMFJ010000021">
    <property type="protein sequence ID" value="MEQ2563578.1"/>
    <property type="molecule type" value="Genomic_DNA"/>
</dbReference>
<evidence type="ECO:0000313" key="5">
    <source>
        <dbReference type="Proteomes" id="UP001437460"/>
    </source>
</evidence>
<dbReference type="PANTHER" id="PTHR37815:SF3">
    <property type="entry name" value="UPF0397 PROTEIN SPR0429"/>
    <property type="match status" value="1"/>
</dbReference>
<name>A0ABV1HPP5_9FIRM</name>
<proteinExistence type="predicted"/>
<evidence type="ECO:0000313" key="4">
    <source>
        <dbReference type="EMBL" id="MEQ2563578.1"/>
    </source>
</evidence>
<keyword evidence="5" id="KW-1185">Reference proteome</keyword>
<organism evidence="4 5">
    <name type="scientific">Ventrimonas faecis</name>
    <dbReference type="NCBI Taxonomy" id="3133170"/>
    <lineage>
        <taxon>Bacteria</taxon>
        <taxon>Bacillati</taxon>
        <taxon>Bacillota</taxon>
        <taxon>Clostridia</taxon>
        <taxon>Lachnospirales</taxon>
        <taxon>Lachnospiraceae</taxon>
        <taxon>Ventrimonas</taxon>
    </lineage>
</organism>
<gene>
    <name evidence="4" type="ORF">WMO41_10480</name>
</gene>
<feature type="transmembrane region" description="Helical" evidence="3">
    <location>
        <begin position="163"/>
        <end position="188"/>
    </location>
</feature>
<reference evidence="4 5" key="1">
    <citation type="submission" date="2024-03" db="EMBL/GenBank/DDBJ databases">
        <title>Human intestinal bacterial collection.</title>
        <authorList>
            <person name="Pauvert C."/>
            <person name="Hitch T.C.A."/>
            <person name="Clavel T."/>
        </authorList>
    </citation>
    <scope>NUCLEOTIDE SEQUENCE [LARGE SCALE GENOMIC DNA]</scope>
    <source>
        <strain evidence="4 5">CLA-AP-H27</strain>
    </source>
</reference>
<evidence type="ECO:0000256" key="3">
    <source>
        <dbReference type="SAM" id="Phobius"/>
    </source>
</evidence>
<dbReference type="PANTHER" id="PTHR37815">
    <property type="entry name" value="UPF0397 PROTEIN BC_2624-RELATED"/>
    <property type="match status" value="1"/>
</dbReference>
<keyword evidence="2 3" id="KW-1133">Transmembrane helix</keyword>
<evidence type="ECO:0000256" key="1">
    <source>
        <dbReference type="ARBA" id="ARBA00022692"/>
    </source>
</evidence>
<dbReference type="InterPro" id="IPR009825">
    <property type="entry name" value="ECF_substrate-spec-like"/>
</dbReference>
<dbReference type="Proteomes" id="UP001437460">
    <property type="component" value="Unassembled WGS sequence"/>
</dbReference>
<dbReference type="Gene3D" id="1.10.1760.20">
    <property type="match status" value="1"/>
</dbReference>
<feature type="transmembrane region" description="Helical" evidence="3">
    <location>
        <begin position="45"/>
        <end position="68"/>
    </location>
</feature>
<accession>A0ABV1HPP5</accession>
<protein>
    <submittedName>
        <fullName evidence="4">ECF transporter S component</fullName>
    </submittedName>
</protein>
<keyword evidence="1 3" id="KW-0812">Transmembrane</keyword>